<evidence type="ECO:0000256" key="3">
    <source>
        <dbReference type="ARBA" id="ARBA00022448"/>
    </source>
</evidence>
<evidence type="ECO:0000256" key="5">
    <source>
        <dbReference type="ARBA" id="ARBA00022692"/>
    </source>
</evidence>
<keyword evidence="8 12" id="KW-1133">Transmembrane helix</keyword>
<evidence type="ECO:0000256" key="2">
    <source>
        <dbReference type="ARBA" id="ARBA00004651"/>
    </source>
</evidence>
<evidence type="ECO:0000256" key="4">
    <source>
        <dbReference type="ARBA" id="ARBA00022475"/>
    </source>
</evidence>
<name>A0ABP1S3M6_9HEXA</name>
<evidence type="ECO:0000256" key="6">
    <source>
        <dbReference type="ARBA" id="ARBA00022868"/>
    </source>
</evidence>
<comment type="caution">
    <text evidence="14">The sequence shown here is derived from an EMBL/GenBank/DDBJ whole genome shotgun (WGS) entry which is preliminary data.</text>
</comment>
<organism evidence="14 15">
    <name type="scientific">Orchesella dallaii</name>
    <dbReference type="NCBI Taxonomy" id="48710"/>
    <lineage>
        <taxon>Eukaryota</taxon>
        <taxon>Metazoa</taxon>
        <taxon>Ecdysozoa</taxon>
        <taxon>Arthropoda</taxon>
        <taxon>Hexapoda</taxon>
        <taxon>Collembola</taxon>
        <taxon>Entomobryomorpha</taxon>
        <taxon>Entomobryoidea</taxon>
        <taxon>Orchesellidae</taxon>
        <taxon>Orchesellinae</taxon>
        <taxon>Orchesella</taxon>
    </lineage>
</organism>
<keyword evidence="15" id="KW-1185">Reference proteome</keyword>
<feature type="transmembrane region" description="Helical" evidence="12">
    <location>
        <begin position="289"/>
        <end position="312"/>
    </location>
</feature>
<evidence type="ECO:0000256" key="8">
    <source>
        <dbReference type="ARBA" id="ARBA00022989"/>
    </source>
</evidence>
<comment type="caution">
    <text evidence="12">Lacks conserved residue(s) required for the propagation of feature annotation.</text>
</comment>
<sequence>MFEVLNILYGWFKKEKVHTDTIACQFVYRLLAISLFAFAAVSQLRQFSGNQISCIESDTTLKEKIDSICLTSGTYTFPPPTEEDRNSDNIFFLKGIKADTLHFVEAYPGIRSWGREEPERIHHRNYMFVPFYFLILGFFCYIPRIFWKKVEQHQMIHWVQDLNSPVLDMKREEKLVEVSARNFAESKNSHKRYCIYFLFVHLLNIALMIGQLLLLYWVTGSDFYYYGLEVFMNSNIPPQDRPDGLSRNYPLVALCDVRIWSITGNIRIISNMCFLHMNDVFQLLFGCQWWLLCLCIPIATIAATSHLVKIVCPCLRRWELKRNIRSSSADAHRVIDKLNFGSSFVVYMMAKNVPAQTLDKILSEVSYDLV</sequence>
<evidence type="ECO:0000256" key="12">
    <source>
        <dbReference type="RuleBase" id="RU010713"/>
    </source>
</evidence>
<protein>
    <recommendedName>
        <fullName evidence="12">Innexin</fullName>
    </recommendedName>
</protein>
<gene>
    <name evidence="12" type="primary">inx</name>
    <name evidence="14" type="ORF">ODALV1_LOCUS29420</name>
    <name evidence="13" type="ORF">ODALV1_LOCUS4575</name>
</gene>
<keyword evidence="3 12" id="KW-0813">Transport</keyword>
<proteinExistence type="inferred from homology"/>
<comment type="subcellular location">
    <subcellularLocation>
        <location evidence="1">Cell junction</location>
        <location evidence="1">Gap junction</location>
    </subcellularLocation>
    <subcellularLocation>
        <location evidence="2 12">Cell membrane</location>
        <topology evidence="2 12">Multi-pass membrane protein</topology>
    </subcellularLocation>
</comment>
<feature type="transmembrane region" description="Helical" evidence="12">
    <location>
        <begin position="126"/>
        <end position="147"/>
    </location>
</feature>
<dbReference type="EMBL" id="CAXLJM020000014">
    <property type="protein sequence ID" value="CAL8080211.1"/>
    <property type="molecule type" value="Genomic_DNA"/>
</dbReference>
<dbReference type="PROSITE" id="PS51013">
    <property type="entry name" value="PANNEXIN"/>
    <property type="match status" value="1"/>
</dbReference>
<keyword evidence="10 12" id="KW-0472">Membrane</keyword>
<comment type="similarity">
    <text evidence="12">Belongs to the pannexin family.</text>
</comment>
<evidence type="ECO:0000256" key="1">
    <source>
        <dbReference type="ARBA" id="ARBA00004610"/>
    </source>
</evidence>
<feature type="transmembrane region" description="Helical" evidence="12">
    <location>
        <begin position="193"/>
        <end position="218"/>
    </location>
</feature>
<accession>A0ABP1S3M6</accession>
<evidence type="ECO:0000313" key="14">
    <source>
        <dbReference type="EMBL" id="CAL8143279.1"/>
    </source>
</evidence>
<keyword evidence="5 12" id="KW-0812">Transmembrane</keyword>
<comment type="function">
    <text evidence="12">Structural component of the gap junctions.</text>
</comment>
<evidence type="ECO:0000256" key="10">
    <source>
        <dbReference type="ARBA" id="ARBA00023136"/>
    </source>
</evidence>
<keyword evidence="11 12" id="KW-0407">Ion channel</keyword>
<dbReference type="PANTHER" id="PTHR11893:SF36">
    <property type="entry name" value="INNEXIN-5"/>
    <property type="match status" value="1"/>
</dbReference>
<evidence type="ECO:0000313" key="13">
    <source>
        <dbReference type="EMBL" id="CAL8080211.1"/>
    </source>
</evidence>
<dbReference type="PRINTS" id="PR01262">
    <property type="entry name" value="INNEXIN"/>
</dbReference>
<dbReference type="InterPro" id="IPR000990">
    <property type="entry name" value="Innexin"/>
</dbReference>
<dbReference type="EMBL" id="CAXLJM020000151">
    <property type="protein sequence ID" value="CAL8143279.1"/>
    <property type="molecule type" value="Genomic_DNA"/>
</dbReference>
<dbReference type="PANTHER" id="PTHR11893">
    <property type="entry name" value="INNEXIN"/>
    <property type="match status" value="1"/>
</dbReference>
<keyword evidence="7" id="KW-0965">Cell junction</keyword>
<keyword evidence="4" id="KW-1003">Cell membrane</keyword>
<dbReference type="Pfam" id="PF00876">
    <property type="entry name" value="Innexin"/>
    <property type="match status" value="1"/>
</dbReference>
<evidence type="ECO:0000256" key="9">
    <source>
        <dbReference type="ARBA" id="ARBA00023065"/>
    </source>
</evidence>
<keyword evidence="6" id="KW-0303">Gap junction</keyword>
<evidence type="ECO:0000256" key="7">
    <source>
        <dbReference type="ARBA" id="ARBA00022949"/>
    </source>
</evidence>
<keyword evidence="9 12" id="KW-0406">Ion transport</keyword>
<dbReference type="Proteomes" id="UP001642540">
    <property type="component" value="Unassembled WGS sequence"/>
</dbReference>
<evidence type="ECO:0000256" key="11">
    <source>
        <dbReference type="ARBA" id="ARBA00023303"/>
    </source>
</evidence>
<reference evidence="14 15" key="1">
    <citation type="submission" date="2024-08" db="EMBL/GenBank/DDBJ databases">
        <authorList>
            <person name="Cucini C."/>
            <person name="Frati F."/>
        </authorList>
    </citation>
    <scope>NUCLEOTIDE SEQUENCE [LARGE SCALE GENOMIC DNA]</scope>
</reference>
<evidence type="ECO:0000313" key="15">
    <source>
        <dbReference type="Proteomes" id="UP001642540"/>
    </source>
</evidence>